<dbReference type="InterPro" id="IPR037607">
    <property type="entry name" value="DGK"/>
</dbReference>
<evidence type="ECO:0000256" key="7">
    <source>
        <dbReference type="ARBA" id="ARBA00022777"/>
    </source>
</evidence>
<keyword evidence="11" id="KW-0812">Transmembrane</keyword>
<sequence>MKGVAGMQKKRWSSFCIIIVGGVAKKSPHLTMEPPNIVGETSKTHSKNMMGPFHWVFLSVLLLTVFWVVLKLFRRRRALLFVLKHDLTRSHRWLASDFLDKPTYCNSCMQCCASGSLCEVCGLCVCPEEACLQSVATSSKTCKPLSTQPGEKTMRHAWIRGNLPLASRCFKCLTPCGTVPALADYRCLWCHNTVHEDCIDEEKGEGRRERGDCTLGDHKRLIIPPNCVTLEEKQGWRRGRSKVVVKEIAVPNTDGWKPLIVMANSKSGGKDGQAIMIQLKRLLNPIQVVDLLETPPESALEICRLIPEQPTRLMVCGGDGTVGWVLSAIDKANLPVKPCVGILPLGTGNDLARVLGWGPGYSPDDDVSEVLREMEHAQQTLMDRWKVVIESQKRKYLGLQRDAKVLTMNNYLGIGCDAGVALNFHRHRESRPDLFTSRLINKAWYLGFGARDVIEQSCKNLPNKIELYIDDVPVKLPDLEGIVILNINSWSSGCSVWSPSDEWGPSRIDDKMVELVGLYSSFHIGKIQMSVAEPLKIGQAKSVKVVLKESVPIQVDGEPWQQSPSVISINHNGQANMLKKVSS</sequence>
<dbReference type="GO" id="GO:0007200">
    <property type="term" value="P:phospholipase C-activating G protein-coupled receptor signaling pathway"/>
    <property type="evidence" value="ECO:0007669"/>
    <property type="project" value="InterPro"/>
</dbReference>
<keyword evidence="7 10" id="KW-0418">Kinase</keyword>
<feature type="domain" description="DAGKc" evidence="13">
    <location>
        <begin position="254"/>
        <end position="391"/>
    </location>
</feature>
<dbReference type="FunFam" id="2.60.200.40:FF:000019">
    <property type="entry name" value="Diacylglycerol kinase"/>
    <property type="match status" value="1"/>
</dbReference>
<name>A0A1X7VU47_AMPQE</name>
<dbReference type="STRING" id="400682.A0A1X7VU47"/>
<dbReference type="AlphaFoldDB" id="A0A1X7VU47"/>
<dbReference type="PANTHER" id="PTHR11255">
    <property type="entry name" value="DIACYLGLYCEROL KINASE"/>
    <property type="match status" value="1"/>
</dbReference>
<keyword evidence="4" id="KW-0677">Repeat</keyword>
<evidence type="ECO:0000256" key="11">
    <source>
        <dbReference type="SAM" id="Phobius"/>
    </source>
</evidence>
<dbReference type="Pfam" id="PF00130">
    <property type="entry name" value="C1_1"/>
    <property type="match status" value="1"/>
</dbReference>
<dbReference type="PROSITE" id="PS50081">
    <property type="entry name" value="ZF_DAG_PE_2"/>
    <property type="match status" value="1"/>
</dbReference>
<dbReference type="EnsemblMetazoa" id="Aqu2.1.43399_001">
    <property type="protein sequence ID" value="Aqu2.1.43399_001"/>
    <property type="gene ID" value="Aqu2.1.43399"/>
</dbReference>
<dbReference type="InterPro" id="IPR016064">
    <property type="entry name" value="NAD/diacylglycerol_kinase_sf"/>
</dbReference>
<dbReference type="InterPro" id="IPR000756">
    <property type="entry name" value="Diacylglycerol_kin_accessory"/>
</dbReference>
<dbReference type="Gene3D" id="3.40.50.10330">
    <property type="entry name" value="Probable inorganic polyphosphate/atp-NAD kinase, domain 1"/>
    <property type="match status" value="1"/>
</dbReference>
<evidence type="ECO:0000256" key="8">
    <source>
        <dbReference type="ARBA" id="ARBA00022833"/>
    </source>
</evidence>
<dbReference type="EC" id="2.7.1.107" evidence="10"/>
<proteinExistence type="inferred from homology"/>
<dbReference type="GO" id="GO:0005524">
    <property type="term" value="F:ATP binding"/>
    <property type="evidence" value="ECO:0007669"/>
    <property type="project" value="UniProtKB-KW"/>
</dbReference>
<dbReference type="Pfam" id="PF00781">
    <property type="entry name" value="DAGK_cat"/>
    <property type="match status" value="1"/>
</dbReference>
<dbReference type="OMA" id="MQPDCER"/>
<keyword evidence="9 10" id="KW-0067">ATP-binding</keyword>
<comment type="similarity">
    <text evidence="1 10">Belongs to the eukaryotic diacylglycerol kinase family.</text>
</comment>
<dbReference type="GO" id="GO:0008270">
    <property type="term" value="F:zinc ion binding"/>
    <property type="evidence" value="ECO:0007669"/>
    <property type="project" value="UniProtKB-KW"/>
</dbReference>
<dbReference type="Gene3D" id="2.60.200.40">
    <property type="match status" value="1"/>
</dbReference>
<evidence type="ECO:0000256" key="10">
    <source>
        <dbReference type="RuleBase" id="RU361128"/>
    </source>
</evidence>
<dbReference type="SUPFAM" id="SSF57889">
    <property type="entry name" value="Cysteine-rich domain"/>
    <property type="match status" value="1"/>
</dbReference>
<comment type="catalytic activity">
    <reaction evidence="10">
        <text>a 1,2-diacyl-sn-glycerol + ATP = a 1,2-diacyl-sn-glycero-3-phosphate + ADP + H(+)</text>
        <dbReference type="Rhea" id="RHEA:10272"/>
        <dbReference type="ChEBI" id="CHEBI:15378"/>
        <dbReference type="ChEBI" id="CHEBI:17815"/>
        <dbReference type="ChEBI" id="CHEBI:30616"/>
        <dbReference type="ChEBI" id="CHEBI:58608"/>
        <dbReference type="ChEBI" id="CHEBI:456216"/>
        <dbReference type="EC" id="2.7.1.107"/>
    </reaction>
</comment>
<dbReference type="GO" id="GO:0004143">
    <property type="term" value="F:ATP-dependent diacylglycerol kinase activity"/>
    <property type="evidence" value="ECO:0007669"/>
    <property type="project" value="UniProtKB-EC"/>
</dbReference>
<keyword evidence="3" id="KW-0479">Metal-binding</keyword>
<dbReference type="InterPro" id="IPR017438">
    <property type="entry name" value="ATP-NAD_kinase_N"/>
</dbReference>
<evidence type="ECO:0000256" key="5">
    <source>
        <dbReference type="ARBA" id="ARBA00022741"/>
    </source>
</evidence>
<dbReference type="PROSITE" id="PS50146">
    <property type="entry name" value="DAGK"/>
    <property type="match status" value="1"/>
</dbReference>
<dbReference type="InterPro" id="IPR001206">
    <property type="entry name" value="Diacylglycerol_kinase_cat_dom"/>
</dbReference>
<dbReference type="InterPro" id="IPR046349">
    <property type="entry name" value="C1-like_sf"/>
</dbReference>
<keyword evidence="11" id="KW-0472">Membrane</keyword>
<feature type="transmembrane region" description="Helical" evidence="11">
    <location>
        <begin position="53"/>
        <end position="73"/>
    </location>
</feature>
<reference evidence="14" key="1">
    <citation type="submission" date="2017-05" db="UniProtKB">
        <authorList>
            <consortium name="EnsemblMetazoa"/>
        </authorList>
    </citation>
    <scope>IDENTIFICATION</scope>
</reference>
<evidence type="ECO:0000256" key="9">
    <source>
        <dbReference type="ARBA" id="ARBA00022840"/>
    </source>
</evidence>
<dbReference type="GO" id="GO:0016020">
    <property type="term" value="C:membrane"/>
    <property type="evidence" value="ECO:0007669"/>
    <property type="project" value="TreeGrafter"/>
</dbReference>
<dbReference type="Gene3D" id="3.30.60.20">
    <property type="match status" value="1"/>
</dbReference>
<dbReference type="Pfam" id="PF00609">
    <property type="entry name" value="DAGK_acc"/>
    <property type="match status" value="1"/>
</dbReference>
<dbReference type="InParanoid" id="A0A1X7VU47"/>
<evidence type="ECO:0000256" key="6">
    <source>
        <dbReference type="ARBA" id="ARBA00022771"/>
    </source>
</evidence>
<dbReference type="eggNOG" id="KOG1169">
    <property type="taxonomic scope" value="Eukaryota"/>
</dbReference>
<organism evidence="14">
    <name type="scientific">Amphimedon queenslandica</name>
    <name type="common">Sponge</name>
    <dbReference type="NCBI Taxonomy" id="400682"/>
    <lineage>
        <taxon>Eukaryota</taxon>
        <taxon>Metazoa</taxon>
        <taxon>Porifera</taxon>
        <taxon>Demospongiae</taxon>
        <taxon>Heteroscleromorpha</taxon>
        <taxon>Haplosclerida</taxon>
        <taxon>Niphatidae</taxon>
        <taxon>Amphimedon</taxon>
    </lineage>
</organism>
<dbReference type="OrthoDB" id="242257at2759"/>
<evidence type="ECO:0000256" key="3">
    <source>
        <dbReference type="ARBA" id="ARBA00022723"/>
    </source>
</evidence>
<evidence type="ECO:0000313" key="14">
    <source>
        <dbReference type="EnsemblMetazoa" id="Aqu2.1.43399_001"/>
    </source>
</evidence>
<dbReference type="SMART" id="SM00045">
    <property type="entry name" value="DAGKa"/>
    <property type="match status" value="1"/>
</dbReference>
<evidence type="ECO:0000256" key="2">
    <source>
        <dbReference type="ARBA" id="ARBA00022679"/>
    </source>
</evidence>
<dbReference type="FunFam" id="3.30.60.20:FF:000002">
    <property type="entry name" value="Diacylglycerol kinase"/>
    <property type="match status" value="1"/>
</dbReference>
<evidence type="ECO:0000259" key="12">
    <source>
        <dbReference type="PROSITE" id="PS50081"/>
    </source>
</evidence>
<feature type="domain" description="Phorbol-ester/DAG-type" evidence="12">
    <location>
        <begin position="155"/>
        <end position="213"/>
    </location>
</feature>
<evidence type="ECO:0000259" key="13">
    <source>
        <dbReference type="PROSITE" id="PS50146"/>
    </source>
</evidence>
<dbReference type="InterPro" id="IPR002219">
    <property type="entry name" value="PKC_DAG/PE"/>
</dbReference>
<keyword evidence="11" id="KW-1133">Transmembrane helix</keyword>
<protein>
    <recommendedName>
        <fullName evidence="10">Diacylglycerol kinase</fullName>
        <shortName evidence="10">DAG kinase</shortName>
        <ecNumber evidence="10">2.7.1.107</ecNumber>
    </recommendedName>
</protein>
<evidence type="ECO:0000256" key="4">
    <source>
        <dbReference type="ARBA" id="ARBA00022737"/>
    </source>
</evidence>
<accession>A0A1X7VU47</accession>
<dbReference type="SUPFAM" id="SSF111331">
    <property type="entry name" value="NAD kinase/diacylglycerol kinase-like"/>
    <property type="match status" value="1"/>
</dbReference>
<evidence type="ECO:0000256" key="1">
    <source>
        <dbReference type="ARBA" id="ARBA00009280"/>
    </source>
</evidence>
<keyword evidence="8" id="KW-0862">Zinc</keyword>
<dbReference type="PANTHER" id="PTHR11255:SF118">
    <property type="entry name" value="DIACYLGLYCEROL KINASE EPSILON"/>
    <property type="match status" value="1"/>
</dbReference>
<keyword evidence="6" id="KW-0863">Zinc-finger</keyword>
<keyword evidence="5 10" id="KW-0547">Nucleotide-binding</keyword>
<keyword evidence="2 10" id="KW-0808">Transferase</keyword>
<dbReference type="SMART" id="SM00046">
    <property type="entry name" value="DAGKc"/>
    <property type="match status" value="1"/>
</dbReference>